<accession>A0ABT2JC59</accession>
<gene>
    <name evidence="1" type="ORF">JT362_20250</name>
</gene>
<sequence length="73" mass="7371">MPNQIPASPEEFDEPAGRMRLLPTTEFAARAAALTTVALPVAMLAASLTAGVPASGAEDVTAFNTTCCPPGIA</sequence>
<dbReference type="Proteomes" id="UP001156441">
    <property type="component" value="Unassembled WGS sequence"/>
</dbReference>
<dbReference type="RefSeq" id="WP_260193034.1">
    <property type="nucleotide sequence ID" value="NZ_JAFFZE010000015.1"/>
</dbReference>
<protein>
    <submittedName>
        <fullName evidence="1">Uncharacterized protein</fullName>
    </submittedName>
</protein>
<comment type="caution">
    <text evidence="1">The sequence shown here is derived from an EMBL/GenBank/DDBJ whole genome shotgun (WGS) entry which is preliminary data.</text>
</comment>
<evidence type="ECO:0000313" key="1">
    <source>
        <dbReference type="EMBL" id="MCT2585457.1"/>
    </source>
</evidence>
<proteinExistence type="predicted"/>
<reference evidence="1 2" key="1">
    <citation type="submission" date="2021-02" db="EMBL/GenBank/DDBJ databases">
        <title>Actinophytocola xerophila sp. nov., isolated from soil of cotton cropping field.</title>
        <authorList>
            <person name="Huang R."/>
            <person name="Chen X."/>
            <person name="Ge X."/>
            <person name="Liu W."/>
        </authorList>
    </citation>
    <scope>NUCLEOTIDE SEQUENCE [LARGE SCALE GENOMIC DNA]</scope>
    <source>
        <strain evidence="1 2">S1-96</strain>
    </source>
</reference>
<keyword evidence="2" id="KW-1185">Reference proteome</keyword>
<dbReference type="EMBL" id="JAFFZE010000015">
    <property type="protein sequence ID" value="MCT2585457.1"/>
    <property type="molecule type" value="Genomic_DNA"/>
</dbReference>
<name>A0ABT2JC59_9PSEU</name>
<organism evidence="1 2">
    <name type="scientific">Actinophytocola gossypii</name>
    <dbReference type="NCBI Taxonomy" id="2812003"/>
    <lineage>
        <taxon>Bacteria</taxon>
        <taxon>Bacillati</taxon>
        <taxon>Actinomycetota</taxon>
        <taxon>Actinomycetes</taxon>
        <taxon>Pseudonocardiales</taxon>
        <taxon>Pseudonocardiaceae</taxon>
    </lineage>
</organism>
<evidence type="ECO:0000313" key="2">
    <source>
        <dbReference type="Proteomes" id="UP001156441"/>
    </source>
</evidence>